<reference evidence="3" key="2">
    <citation type="journal article" date="2009" name="Fungal Genet. Biol.">
        <title>The 2008 update of the Aspergillus nidulans genome annotation: a community effort.</title>
        <authorList>
            <person name="Wortman J.R."/>
            <person name="Gilsenan J.M."/>
            <person name="Joardar V."/>
            <person name="Deegan J."/>
            <person name="Clutterbuck J."/>
            <person name="Andersen M.R."/>
            <person name="Archer D."/>
            <person name="Bencina M."/>
            <person name="Braus G."/>
            <person name="Coutinho P."/>
            <person name="von Dohren H."/>
            <person name="Doonan J."/>
            <person name="Driessen A.J."/>
            <person name="Durek P."/>
            <person name="Espeso E."/>
            <person name="Fekete E."/>
            <person name="Flipphi M."/>
            <person name="Estrada C.G."/>
            <person name="Geysens S."/>
            <person name="Goldman G."/>
            <person name="de Groot P.W."/>
            <person name="Hansen K."/>
            <person name="Harris S.D."/>
            <person name="Heinekamp T."/>
            <person name="Helmstaedt K."/>
            <person name="Henrissat B."/>
            <person name="Hofmann G."/>
            <person name="Homan T."/>
            <person name="Horio T."/>
            <person name="Horiuchi H."/>
            <person name="James S."/>
            <person name="Jones M."/>
            <person name="Karaffa L."/>
            <person name="Karanyi Z."/>
            <person name="Kato M."/>
            <person name="Keller N."/>
            <person name="Kelly D.E."/>
            <person name="Kiel J.A."/>
            <person name="Kim J.M."/>
            <person name="van der Klei I.J."/>
            <person name="Klis F.M."/>
            <person name="Kovalchuk A."/>
            <person name="Krasevec N."/>
            <person name="Kubicek C.P."/>
            <person name="Liu B."/>
            <person name="Maccabe A."/>
            <person name="Meyer V."/>
            <person name="Mirabito P."/>
            <person name="Miskei M."/>
            <person name="Mos M."/>
            <person name="Mullins J."/>
            <person name="Nelson D.R."/>
            <person name="Nielsen J."/>
            <person name="Oakley B.R."/>
            <person name="Osmani S.A."/>
            <person name="Pakula T."/>
            <person name="Paszewski A."/>
            <person name="Paulsen I."/>
            <person name="Pilsyk S."/>
            <person name="Pocsi I."/>
            <person name="Punt P.J."/>
            <person name="Ram A.F."/>
            <person name="Ren Q."/>
            <person name="Robellet X."/>
            <person name="Robson G."/>
            <person name="Seiboth B."/>
            <person name="van Solingen P."/>
            <person name="Specht T."/>
            <person name="Sun J."/>
            <person name="Taheri-Talesh N."/>
            <person name="Takeshita N."/>
            <person name="Ussery D."/>
            <person name="vanKuyk P.A."/>
            <person name="Visser H."/>
            <person name="van de Vondervoort P.J."/>
            <person name="de Vries R.P."/>
            <person name="Walton J."/>
            <person name="Xiang X."/>
            <person name="Xiong Y."/>
            <person name="Zeng A.P."/>
            <person name="Brandt B.W."/>
            <person name="Cornell M.J."/>
            <person name="van den Hondel C.A."/>
            <person name="Visser J."/>
            <person name="Oliver S.G."/>
            <person name="Turner G."/>
        </authorList>
    </citation>
    <scope>GENOME REANNOTATION</scope>
    <source>
        <strain evidence="3">FGSC A4 / ATCC 38163 / CBS 112.46 / NRRL 194 / M139</strain>
    </source>
</reference>
<feature type="transmembrane region" description="Helical" evidence="1">
    <location>
        <begin position="6"/>
        <end position="26"/>
    </location>
</feature>
<evidence type="ECO:0000256" key="1">
    <source>
        <dbReference type="SAM" id="Phobius"/>
    </source>
</evidence>
<name>Q5AT10_EMENI</name>
<dbReference type="GeneID" id="2868724"/>
<sequence length="171" mass="18712">MVQDQSLSITAVSWTLGSLCVVIVAVRLYTRALVTRQLGWDDSFITLSLVAVYYGLGKHTGDISNPGHRTQAAKYTVIALNFSVGPGLPSQHGILCATLPTLPQAYAAILHKRPSYYDSSNYRSGKSEPKHPLIRLQRLPVASLFETVAAEERVSSQENIIDKVGKDGMRI</sequence>
<reference evidence="3" key="1">
    <citation type="journal article" date="2005" name="Nature">
        <title>Sequencing of Aspergillus nidulans and comparative analysis with A. fumigatus and A. oryzae.</title>
        <authorList>
            <person name="Galagan J.E."/>
            <person name="Calvo S.E."/>
            <person name="Cuomo C."/>
            <person name="Ma L.J."/>
            <person name="Wortman J.R."/>
            <person name="Batzoglou S."/>
            <person name="Lee S.I."/>
            <person name="Basturkmen M."/>
            <person name="Spevak C.C."/>
            <person name="Clutterbuck J."/>
            <person name="Kapitonov V."/>
            <person name="Jurka J."/>
            <person name="Scazzocchio C."/>
            <person name="Farman M."/>
            <person name="Butler J."/>
            <person name="Purcell S."/>
            <person name="Harris S."/>
            <person name="Braus G.H."/>
            <person name="Draht O."/>
            <person name="Busch S."/>
            <person name="D'Enfert C."/>
            <person name="Bouchier C."/>
            <person name="Goldman G.H."/>
            <person name="Bell-Pedersen D."/>
            <person name="Griffiths-Jones S."/>
            <person name="Doonan J.H."/>
            <person name="Yu J."/>
            <person name="Vienken K."/>
            <person name="Pain A."/>
            <person name="Freitag M."/>
            <person name="Selker E.U."/>
            <person name="Archer D.B."/>
            <person name="Penalva M.A."/>
            <person name="Oakley B.R."/>
            <person name="Momany M."/>
            <person name="Tanaka T."/>
            <person name="Kumagai T."/>
            <person name="Asai K."/>
            <person name="Machida M."/>
            <person name="Nierman W.C."/>
            <person name="Denning D.W."/>
            <person name="Caddick M."/>
            <person name="Hynes M."/>
            <person name="Paoletti M."/>
            <person name="Fischer R."/>
            <person name="Miller B."/>
            <person name="Dyer P."/>
            <person name="Sachs M.S."/>
            <person name="Osmani S.A."/>
            <person name="Birren B.W."/>
        </authorList>
    </citation>
    <scope>NUCLEOTIDE SEQUENCE [LARGE SCALE GENOMIC DNA]</scope>
    <source>
        <strain evidence="3">FGSC A4 / ATCC 38163 / CBS 112.46 / NRRL 194 / M139</strain>
    </source>
</reference>
<keyword evidence="3" id="KW-1185">Reference proteome</keyword>
<dbReference type="HOGENOM" id="CLU_1562862_0_0_1"/>
<dbReference type="OrthoDB" id="3923077at2759"/>
<gene>
    <name evidence="2" type="ORF">ANIA_08570</name>
</gene>
<proteinExistence type="predicted"/>
<dbReference type="RefSeq" id="XP_681839.1">
    <property type="nucleotide sequence ID" value="XM_676747.1"/>
</dbReference>
<dbReference type="PANTHER" id="PTHR33048:SF164">
    <property type="entry name" value="INTEGRAL MEMBRANE PROTEIN-RELATED"/>
    <property type="match status" value="1"/>
</dbReference>
<keyword evidence="1" id="KW-0812">Transmembrane</keyword>
<dbReference type="Proteomes" id="UP000000560">
    <property type="component" value="Chromosome V"/>
</dbReference>
<protein>
    <submittedName>
        <fullName evidence="2">Uncharacterized protein</fullName>
    </submittedName>
</protein>
<dbReference type="PANTHER" id="PTHR33048">
    <property type="entry name" value="PTH11-LIKE INTEGRAL MEMBRANE PROTEIN (AFU_ORTHOLOGUE AFUA_5G11245)"/>
    <property type="match status" value="1"/>
</dbReference>
<keyword evidence="1" id="KW-0472">Membrane</keyword>
<accession>Q5AT10</accession>
<evidence type="ECO:0000313" key="2">
    <source>
        <dbReference type="EMBL" id="CBF80820.1"/>
    </source>
</evidence>
<evidence type="ECO:0000313" key="3">
    <source>
        <dbReference type="Proteomes" id="UP000000560"/>
    </source>
</evidence>
<dbReference type="KEGG" id="ani:ANIA_08570"/>
<dbReference type="EMBL" id="BN001305">
    <property type="protein sequence ID" value="CBF80820.1"/>
    <property type="molecule type" value="Genomic_DNA"/>
</dbReference>
<organism evidence="2 3">
    <name type="scientific">Emericella nidulans (strain FGSC A4 / ATCC 38163 / CBS 112.46 / NRRL 194 / M139)</name>
    <name type="common">Aspergillus nidulans</name>
    <dbReference type="NCBI Taxonomy" id="227321"/>
    <lineage>
        <taxon>Eukaryota</taxon>
        <taxon>Fungi</taxon>
        <taxon>Dikarya</taxon>
        <taxon>Ascomycota</taxon>
        <taxon>Pezizomycotina</taxon>
        <taxon>Eurotiomycetes</taxon>
        <taxon>Eurotiomycetidae</taxon>
        <taxon>Eurotiales</taxon>
        <taxon>Aspergillaceae</taxon>
        <taxon>Aspergillus</taxon>
        <taxon>Aspergillus subgen. Nidulantes</taxon>
    </lineage>
</organism>
<dbReference type="InterPro" id="IPR052337">
    <property type="entry name" value="SAT4-like"/>
</dbReference>
<dbReference type="InParanoid" id="Q5AT10"/>
<keyword evidence="1" id="KW-1133">Transmembrane helix</keyword>
<accession>C8VEU1</accession>
<dbReference type="AlphaFoldDB" id="Q5AT10"/>